<protein>
    <submittedName>
        <fullName evidence="1">Uncharacterized protein</fullName>
    </submittedName>
</protein>
<dbReference type="Proteomes" id="UP000656042">
    <property type="component" value="Unassembled WGS sequence"/>
</dbReference>
<name>A0A8J3BSF5_9ACTN</name>
<organism evidence="1 2">
    <name type="scientific">Mangrovihabitans endophyticus</name>
    <dbReference type="NCBI Taxonomy" id="1751298"/>
    <lineage>
        <taxon>Bacteria</taxon>
        <taxon>Bacillati</taxon>
        <taxon>Actinomycetota</taxon>
        <taxon>Actinomycetes</taxon>
        <taxon>Micromonosporales</taxon>
        <taxon>Micromonosporaceae</taxon>
        <taxon>Mangrovihabitans</taxon>
    </lineage>
</organism>
<reference evidence="1" key="2">
    <citation type="submission" date="2020-09" db="EMBL/GenBank/DDBJ databases">
        <authorList>
            <person name="Sun Q."/>
            <person name="Zhou Y."/>
        </authorList>
    </citation>
    <scope>NUCLEOTIDE SEQUENCE</scope>
    <source>
        <strain evidence="1">CGMCC 4.7299</strain>
    </source>
</reference>
<dbReference type="EMBL" id="BMMX01000001">
    <property type="protein sequence ID" value="GGK73480.1"/>
    <property type="molecule type" value="Genomic_DNA"/>
</dbReference>
<dbReference type="AlphaFoldDB" id="A0A8J3BSF5"/>
<keyword evidence="2" id="KW-1185">Reference proteome</keyword>
<comment type="caution">
    <text evidence="1">The sequence shown here is derived from an EMBL/GenBank/DDBJ whole genome shotgun (WGS) entry which is preliminary data.</text>
</comment>
<reference evidence="1" key="1">
    <citation type="journal article" date="2014" name="Int. J. Syst. Evol. Microbiol.">
        <title>Complete genome sequence of Corynebacterium casei LMG S-19264T (=DSM 44701T), isolated from a smear-ripened cheese.</title>
        <authorList>
            <consortium name="US DOE Joint Genome Institute (JGI-PGF)"/>
            <person name="Walter F."/>
            <person name="Albersmeier A."/>
            <person name="Kalinowski J."/>
            <person name="Ruckert C."/>
        </authorList>
    </citation>
    <scope>NUCLEOTIDE SEQUENCE</scope>
    <source>
        <strain evidence="1">CGMCC 4.7299</strain>
    </source>
</reference>
<gene>
    <name evidence="1" type="ORF">GCM10012284_04190</name>
</gene>
<evidence type="ECO:0000313" key="2">
    <source>
        <dbReference type="Proteomes" id="UP000656042"/>
    </source>
</evidence>
<proteinExistence type="predicted"/>
<sequence>MTLNFPWVTSIADEVADRAALAGLVTARVPAAKATAPVMIATAVRAQVLHIRWGMSLSFHFRCALICCGKAIQTYWTGAGHPLDAPLDQNGLLPKFGRHVIVDGPDVRLEGALWE</sequence>
<accession>A0A8J3BSF5</accession>
<evidence type="ECO:0000313" key="1">
    <source>
        <dbReference type="EMBL" id="GGK73480.1"/>
    </source>
</evidence>